<evidence type="ECO:0000256" key="1">
    <source>
        <dbReference type="SAM" id="SignalP"/>
    </source>
</evidence>
<evidence type="ECO:0008006" key="4">
    <source>
        <dbReference type="Google" id="ProtNLM"/>
    </source>
</evidence>
<name>A0ABV1E649_9FIRM</name>
<evidence type="ECO:0000313" key="2">
    <source>
        <dbReference type="EMBL" id="MEQ2442779.1"/>
    </source>
</evidence>
<dbReference type="EMBL" id="JBBMFK010000005">
    <property type="protein sequence ID" value="MEQ2442779.1"/>
    <property type="molecule type" value="Genomic_DNA"/>
</dbReference>
<comment type="caution">
    <text evidence="2">The sequence shown here is derived from an EMBL/GenBank/DDBJ whole genome shotgun (WGS) entry which is preliminary data.</text>
</comment>
<dbReference type="PROSITE" id="PS51257">
    <property type="entry name" value="PROKAR_LIPOPROTEIN"/>
    <property type="match status" value="1"/>
</dbReference>
<sequence length="551" mass="62290">MKRRLTLFFVALLLFVLSGCGSQAAISHEDSAAGQVIVNAEKPLKKILLSIEKGEYSAVEELYQSEIVGNIQAEQAANETIQAYTKALIDDYGAELLSYENINLILNTLQQTSMWNLVFGDYLWSEVDFLCQSKQNYQSALEAREQGLYAEAMDYFSRVYERDPSYLDAVFARVDTAIEAAESNDLATLREIVRTINDTLALPEEIRLQFSPEANELCMNSADFHLRYGRLLEENGYIYHAIQQYAQCRYSPADGSNLLLWENKWNGPPCGWSNFEDMWYDRSHYYLDDDGTISCVGNTRWNCSGVALQLKPSLDGYVARITPEYASRVSFDSSYSGSMYESFSSRFSGLAVTQIIEAGEQIALLCTDGTVEIGLLNPLDSYYGDIEQISYWNDMVYVENQGQGYFGLTEDGHMRCTAYFSDHIPIVSTWDNLISISYGKANAGSYYFETLFLGLQEDGTILTSIPLPDGSYSIDANAKAIKGLFYITKDGKLKSIFDEYTSYLEENYSDYTFSRITSCYYDNNSIIAESDDGSYLFIETDWSSEIVSCWL</sequence>
<reference evidence="2 3" key="1">
    <citation type="submission" date="2024-03" db="EMBL/GenBank/DDBJ databases">
        <title>Human intestinal bacterial collection.</title>
        <authorList>
            <person name="Pauvert C."/>
            <person name="Hitch T.C.A."/>
            <person name="Clavel T."/>
        </authorList>
    </citation>
    <scope>NUCLEOTIDE SEQUENCE [LARGE SCALE GENOMIC DNA]</scope>
    <source>
        <strain evidence="2 3">CLA-AP-H29</strain>
    </source>
</reference>
<evidence type="ECO:0000313" key="3">
    <source>
        <dbReference type="Proteomes" id="UP001464378"/>
    </source>
</evidence>
<keyword evidence="1" id="KW-0732">Signal</keyword>
<dbReference type="RefSeq" id="WP_349231187.1">
    <property type="nucleotide sequence ID" value="NZ_JBBMFK010000005.1"/>
</dbReference>
<protein>
    <recommendedName>
        <fullName evidence="4">WG repeat-containing protein</fullName>
    </recommendedName>
</protein>
<proteinExistence type="predicted"/>
<feature type="chain" id="PRO_5045453462" description="WG repeat-containing protein" evidence="1">
    <location>
        <begin position="25"/>
        <end position="551"/>
    </location>
</feature>
<gene>
    <name evidence="2" type="ORF">WMO64_04795</name>
</gene>
<dbReference type="Proteomes" id="UP001464378">
    <property type="component" value="Unassembled WGS sequence"/>
</dbReference>
<accession>A0ABV1E649</accession>
<feature type="signal peptide" evidence="1">
    <location>
        <begin position="1"/>
        <end position="24"/>
    </location>
</feature>
<organism evidence="2 3">
    <name type="scientific">Pseudoflavonifractor intestinihominis</name>
    <dbReference type="NCBI Taxonomy" id="3133171"/>
    <lineage>
        <taxon>Bacteria</taxon>
        <taxon>Bacillati</taxon>
        <taxon>Bacillota</taxon>
        <taxon>Clostridia</taxon>
        <taxon>Eubacteriales</taxon>
        <taxon>Oscillospiraceae</taxon>
        <taxon>Pseudoflavonifractor</taxon>
    </lineage>
</organism>
<keyword evidence="3" id="KW-1185">Reference proteome</keyword>